<accession>A0AAN8RCE1</accession>
<proteinExistence type="predicted"/>
<dbReference type="EMBL" id="JAVHNR010000010">
    <property type="protein sequence ID" value="KAK6331920.1"/>
    <property type="molecule type" value="Genomic_DNA"/>
</dbReference>
<reference evidence="1 2" key="1">
    <citation type="submission" date="2019-10" db="EMBL/GenBank/DDBJ databases">
        <authorList>
            <person name="Palmer J.M."/>
        </authorList>
    </citation>
    <scope>NUCLEOTIDE SEQUENCE [LARGE SCALE GENOMIC DNA]</scope>
    <source>
        <strain evidence="1 2">TWF718</strain>
    </source>
</reference>
<protein>
    <recommendedName>
        <fullName evidence="3">F-box domain-containing protein</fullName>
    </recommendedName>
</protein>
<dbReference type="Proteomes" id="UP001313282">
    <property type="component" value="Unassembled WGS sequence"/>
</dbReference>
<evidence type="ECO:0000313" key="2">
    <source>
        <dbReference type="Proteomes" id="UP001313282"/>
    </source>
</evidence>
<evidence type="ECO:0008006" key="3">
    <source>
        <dbReference type="Google" id="ProtNLM"/>
    </source>
</evidence>
<gene>
    <name evidence="1" type="ORF">TWF718_002458</name>
</gene>
<name>A0AAN8RCE1_9PEZI</name>
<keyword evidence="2" id="KW-1185">Reference proteome</keyword>
<evidence type="ECO:0000313" key="1">
    <source>
        <dbReference type="EMBL" id="KAK6331920.1"/>
    </source>
</evidence>
<sequence length="430" mass="48532">MEKCPNEVIGLFIEDPSLDKKDIANFALVSRRFKKIADRVLYRVLKINIDPLSIKPKDYLDTEPTAYPGAEITIPNSTLIRIKKMIKTFHENASYVRTITYCHESAKYLGFGPDDKLFAEHFAPFHRLYKLVLDACADNPPHFPWVELLKGLSHLLVSNPNLKHLTIMHKPSEVELSQDVDFTCINEVLRQGTVVELKYFALEYFITESIDEPQEGTWGLTEHMITILEGCTDNLVALLLDYVVPLGGVVAGGSQGNTRKVWSLPSLECLVIHYLGKTVGPLSDICDAASLSNVKDFRFLSPICQKFGEVVANLRLLVKVERMNIHILNLHNWAHPLDLLVAGDELPVYNEMACFLAAKSLGWELETLQSVSFVCDLLDPYGVLLLTYDIKHFKTFTDKKPIVPAAVFAIESRHEVTEDRRYLGVGNHLP</sequence>
<dbReference type="AlphaFoldDB" id="A0AAN8RCE1"/>
<organism evidence="1 2">
    <name type="scientific">Orbilia javanica</name>
    <dbReference type="NCBI Taxonomy" id="47235"/>
    <lineage>
        <taxon>Eukaryota</taxon>
        <taxon>Fungi</taxon>
        <taxon>Dikarya</taxon>
        <taxon>Ascomycota</taxon>
        <taxon>Pezizomycotina</taxon>
        <taxon>Orbiliomycetes</taxon>
        <taxon>Orbiliales</taxon>
        <taxon>Orbiliaceae</taxon>
        <taxon>Orbilia</taxon>
    </lineage>
</organism>
<comment type="caution">
    <text evidence="1">The sequence shown here is derived from an EMBL/GenBank/DDBJ whole genome shotgun (WGS) entry which is preliminary data.</text>
</comment>